<proteinExistence type="inferred from homology"/>
<dbReference type="EC" id="2.3.1.256" evidence="13"/>
<feature type="coiled-coil region" evidence="16">
    <location>
        <begin position="310"/>
        <end position="358"/>
    </location>
</feature>
<dbReference type="GO" id="GO:0005634">
    <property type="term" value="C:nucleus"/>
    <property type="evidence" value="ECO:0007669"/>
    <property type="project" value="UniProtKB-SubCell"/>
</dbReference>
<dbReference type="CDD" id="cd04301">
    <property type="entry name" value="NAT_SF"/>
    <property type="match status" value="1"/>
</dbReference>
<evidence type="ECO:0000256" key="15">
    <source>
        <dbReference type="ARBA" id="ARBA00078622"/>
    </source>
</evidence>
<evidence type="ECO:0000256" key="12">
    <source>
        <dbReference type="ARBA" id="ARBA00052477"/>
    </source>
</evidence>
<evidence type="ECO:0000256" key="6">
    <source>
        <dbReference type="ARBA" id="ARBA00023315"/>
    </source>
</evidence>
<comment type="catalytic activity">
    <reaction evidence="8">
        <text>N-terminal L-methionyl-L-isoleucyl-[protein] + acetyl-CoA = N-terminal N(alpha)-acetyl-L-methionyl-L-isoleucyl-[protein] + CoA + H(+)</text>
        <dbReference type="Rhea" id="RHEA:50524"/>
        <dbReference type="Rhea" id="RHEA-COMP:12713"/>
        <dbReference type="Rhea" id="RHEA-COMP:12714"/>
        <dbReference type="ChEBI" id="CHEBI:15378"/>
        <dbReference type="ChEBI" id="CHEBI:57287"/>
        <dbReference type="ChEBI" id="CHEBI:57288"/>
        <dbReference type="ChEBI" id="CHEBI:133379"/>
        <dbReference type="ChEBI" id="CHEBI:133380"/>
        <dbReference type="EC" id="2.3.1.256"/>
    </reaction>
</comment>
<evidence type="ECO:0000256" key="11">
    <source>
        <dbReference type="ARBA" id="ARBA00052362"/>
    </source>
</evidence>
<name>A0A9N9AIH4_9GLOM</name>
<feature type="compositionally biased region" description="Low complexity" evidence="17">
    <location>
        <begin position="210"/>
        <end position="221"/>
    </location>
</feature>
<keyword evidence="4" id="KW-0808">Transferase</keyword>
<keyword evidence="20" id="KW-1185">Reference proteome</keyword>
<sequence>MEEVSTSQSITSEDIKYVPYTSELQLPGIMSLIENDLSEPYSIYTYRYFINNWSNLCFMTMVEDQCIGVIICKLDKHRDALRGYIAMLAVKKEYRKRKIGTSLVKMAIDAMKKQNADEIVLETEYTNLGALSLYHNLGFIRDKRLYRYYLNGVDAFRLKLFCKGERVDGKSSDETICKMEKQERDSNLSKTRRPRVKNDSKFATVPPPSLLRSKTTSSLTSNGSNRPRVARINTSVSDKEKARSGNGFFSDSDEDSSQSNKSANSNISVQSSMSFLNKTPSIMSDTIIRVRPKSSLGTLSEKSQIDFDIARQLQADEARMNRKIADLEISIKCLTAKNAELDEKNKQQAAEIIKLKRMLKINDTFMSEVYPVNEDEDESTPLTETDLVEIAKDNDVRFKRICVVIDELLQDAQEALERPAKAIGTKVLPNALLDTNYNESDTQNEDFLNESVERNDDNNILTQQSHSNTSKDSKDPKDSNNSVIRKEGVENTTINNLSLKKSKKPKARKVVKELLNLAKQDTVNNQKLSPQSCERKGLGLLLSIQNGQNGIPHTAYNTANNNNIDTSSPSPTITLLYELQELLGIGDAESSKFANKYRKSCPVISFSRFNFAPGEDVTMPSTGVEYELFVVDLRRILEHRQRWTNQMNSNVDSNSYELLD</sequence>
<evidence type="ECO:0000256" key="8">
    <source>
        <dbReference type="ARBA" id="ARBA00050754"/>
    </source>
</evidence>
<dbReference type="GO" id="GO:0120518">
    <property type="term" value="F:protein N-terminal-methionine acetyltransferase activity"/>
    <property type="evidence" value="ECO:0007669"/>
    <property type="project" value="UniProtKB-EC"/>
</dbReference>
<comment type="catalytic activity">
    <reaction evidence="9">
        <text>N-terminal L-methionyl-L-leucyl-[protein] + acetyl-CoA = N-terminal N(alpha)-acetyl-L-methionyl-L-leucyl-[protein] + CoA + H(+)</text>
        <dbReference type="Rhea" id="RHEA:50520"/>
        <dbReference type="Rhea" id="RHEA-COMP:12711"/>
        <dbReference type="Rhea" id="RHEA-COMP:12712"/>
        <dbReference type="ChEBI" id="CHEBI:15378"/>
        <dbReference type="ChEBI" id="CHEBI:57287"/>
        <dbReference type="ChEBI" id="CHEBI:57288"/>
        <dbReference type="ChEBI" id="CHEBI:133377"/>
        <dbReference type="ChEBI" id="CHEBI:133378"/>
        <dbReference type="EC" id="2.3.1.256"/>
    </reaction>
</comment>
<keyword evidence="3" id="KW-0963">Cytoplasm</keyword>
<feature type="region of interest" description="Disordered" evidence="17">
    <location>
        <begin position="178"/>
        <end position="266"/>
    </location>
</feature>
<evidence type="ECO:0000256" key="7">
    <source>
        <dbReference type="ARBA" id="ARBA00024025"/>
    </source>
</evidence>
<comment type="catalytic activity">
    <reaction evidence="10">
        <text>N-terminal L-methionyl-L-tyrosyl-[protein] + acetyl-CoA = N-terminal N(alpha)-acetyl-L-methionyl-L-tyrosyl-[protein] + CoA + H(+)</text>
        <dbReference type="Rhea" id="RHEA:50532"/>
        <dbReference type="Rhea" id="RHEA-COMP:12717"/>
        <dbReference type="Rhea" id="RHEA-COMP:12718"/>
        <dbReference type="ChEBI" id="CHEBI:15378"/>
        <dbReference type="ChEBI" id="CHEBI:57287"/>
        <dbReference type="ChEBI" id="CHEBI:57288"/>
        <dbReference type="ChEBI" id="CHEBI:133384"/>
        <dbReference type="ChEBI" id="CHEBI:133385"/>
        <dbReference type="EC" id="2.3.1.256"/>
    </reaction>
</comment>
<organism evidence="19 20">
    <name type="scientific">Dentiscutata erythropus</name>
    <dbReference type="NCBI Taxonomy" id="1348616"/>
    <lineage>
        <taxon>Eukaryota</taxon>
        <taxon>Fungi</taxon>
        <taxon>Fungi incertae sedis</taxon>
        <taxon>Mucoromycota</taxon>
        <taxon>Glomeromycotina</taxon>
        <taxon>Glomeromycetes</taxon>
        <taxon>Diversisporales</taxon>
        <taxon>Gigasporaceae</taxon>
        <taxon>Dentiscutata</taxon>
    </lineage>
</organism>
<comment type="caution">
    <text evidence="19">The sequence shown here is derived from an EMBL/GenBank/DDBJ whole genome shotgun (WGS) entry which is preliminary data.</text>
</comment>
<evidence type="ECO:0000313" key="20">
    <source>
        <dbReference type="Proteomes" id="UP000789405"/>
    </source>
</evidence>
<feature type="compositionally biased region" description="Basic and acidic residues" evidence="17">
    <location>
        <begin position="469"/>
        <end position="489"/>
    </location>
</feature>
<dbReference type="FunFam" id="3.40.630.30:FF:000010">
    <property type="entry name" value="Putative N-alpha-acetyltransferase 30"/>
    <property type="match status" value="1"/>
</dbReference>
<gene>
    <name evidence="19" type="ORF">DERYTH_LOCUS4365</name>
</gene>
<dbReference type="InterPro" id="IPR016181">
    <property type="entry name" value="Acyl_CoA_acyltransferase"/>
</dbReference>
<evidence type="ECO:0000256" key="17">
    <source>
        <dbReference type="SAM" id="MobiDB-lite"/>
    </source>
</evidence>
<feature type="domain" description="N-acetyltransferase" evidence="18">
    <location>
        <begin position="15"/>
        <end position="163"/>
    </location>
</feature>
<comment type="subcellular location">
    <subcellularLocation>
        <location evidence="2">Cytoplasm</location>
    </subcellularLocation>
    <subcellularLocation>
        <location evidence="1">Nucleus</location>
    </subcellularLocation>
</comment>
<evidence type="ECO:0000256" key="16">
    <source>
        <dbReference type="SAM" id="Coils"/>
    </source>
</evidence>
<feature type="compositionally biased region" description="Basic and acidic residues" evidence="17">
    <location>
        <begin position="178"/>
        <end position="187"/>
    </location>
</feature>
<keyword evidence="16" id="KW-0175">Coiled coil</keyword>
<dbReference type="OrthoDB" id="2555519at2759"/>
<dbReference type="Pfam" id="PF00583">
    <property type="entry name" value="Acetyltransf_1"/>
    <property type="match status" value="1"/>
</dbReference>
<feature type="compositionally biased region" description="Polar residues" evidence="17">
    <location>
        <begin position="458"/>
        <end position="468"/>
    </location>
</feature>
<accession>A0A9N9AIH4</accession>
<dbReference type="PANTHER" id="PTHR45896:SF1">
    <property type="entry name" value="N-ALPHA-ACETYLTRANSFERASE 30"/>
    <property type="match status" value="1"/>
</dbReference>
<comment type="similarity">
    <text evidence="7">Belongs to the acetyltransferase family. MAK3 subfamily.</text>
</comment>
<evidence type="ECO:0000256" key="1">
    <source>
        <dbReference type="ARBA" id="ARBA00004123"/>
    </source>
</evidence>
<dbReference type="PANTHER" id="PTHR45896">
    <property type="entry name" value="N-ALPHA-ACETYLTRANSFERASE 30"/>
    <property type="match status" value="1"/>
</dbReference>
<protein>
    <recommendedName>
        <fullName evidence="13">N-terminal methionine N(alpha)-acetyltransferase NatC</fullName>
        <ecNumber evidence="13">2.3.1.256</ecNumber>
    </recommendedName>
    <alternativeName>
        <fullName evidence="14">N-acetyltransferase MAK3 homolog</fullName>
    </alternativeName>
    <alternativeName>
        <fullName evidence="15">NatC catalytic subunit</fullName>
    </alternativeName>
</protein>
<evidence type="ECO:0000256" key="13">
    <source>
        <dbReference type="ARBA" id="ARBA00066994"/>
    </source>
</evidence>
<dbReference type="Proteomes" id="UP000789405">
    <property type="component" value="Unassembled WGS sequence"/>
</dbReference>
<dbReference type="EMBL" id="CAJVPY010001668">
    <property type="protein sequence ID" value="CAG8531473.1"/>
    <property type="molecule type" value="Genomic_DNA"/>
</dbReference>
<feature type="region of interest" description="Disordered" evidence="17">
    <location>
        <begin position="452"/>
        <end position="489"/>
    </location>
</feature>
<evidence type="ECO:0000256" key="10">
    <source>
        <dbReference type="ARBA" id="ARBA00052207"/>
    </source>
</evidence>
<comment type="catalytic activity">
    <reaction evidence="11">
        <text>N-terminal L-methionyl-L-phenylalanyl-[protein] + acetyl-CoA = N-terminal N(alpha)-acetyl-L-methionyl-L-phenylalanyl-[protein] + CoA + H(+)</text>
        <dbReference type="Rhea" id="RHEA:50528"/>
        <dbReference type="Rhea" id="RHEA-COMP:12715"/>
        <dbReference type="Rhea" id="RHEA-COMP:12716"/>
        <dbReference type="ChEBI" id="CHEBI:15378"/>
        <dbReference type="ChEBI" id="CHEBI:57287"/>
        <dbReference type="ChEBI" id="CHEBI:57288"/>
        <dbReference type="ChEBI" id="CHEBI:133382"/>
        <dbReference type="ChEBI" id="CHEBI:133383"/>
        <dbReference type="EC" id="2.3.1.256"/>
    </reaction>
</comment>
<dbReference type="InterPro" id="IPR000182">
    <property type="entry name" value="GNAT_dom"/>
</dbReference>
<reference evidence="19" key="1">
    <citation type="submission" date="2021-06" db="EMBL/GenBank/DDBJ databases">
        <authorList>
            <person name="Kallberg Y."/>
            <person name="Tangrot J."/>
            <person name="Rosling A."/>
        </authorList>
    </citation>
    <scope>NUCLEOTIDE SEQUENCE</scope>
    <source>
        <strain evidence="19">MA453B</strain>
    </source>
</reference>
<keyword evidence="6" id="KW-0012">Acyltransferase</keyword>
<dbReference type="SUPFAM" id="SSF55729">
    <property type="entry name" value="Acyl-CoA N-acyltransferases (Nat)"/>
    <property type="match status" value="1"/>
</dbReference>
<evidence type="ECO:0000256" key="9">
    <source>
        <dbReference type="ARBA" id="ARBA00051225"/>
    </source>
</evidence>
<dbReference type="AlphaFoldDB" id="A0A9N9AIH4"/>
<evidence type="ECO:0000256" key="3">
    <source>
        <dbReference type="ARBA" id="ARBA00022490"/>
    </source>
</evidence>
<evidence type="ECO:0000256" key="2">
    <source>
        <dbReference type="ARBA" id="ARBA00004496"/>
    </source>
</evidence>
<evidence type="ECO:0000256" key="4">
    <source>
        <dbReference type="ARBA" id="ARBA00022679"/>
    </source>
</evidence>
<dbReference type="InterPro" id="IPR044542">
    <property type="entry name" value="NAA30-like"/>
</dbReference>
<evidence type="ECO:0000313" key="19">
    <source>
        <dbReference type="EMBL" id="CAG8531473.1"/>
    </source>
</evidence>
<evidence type="ECO:0000256" key="14">
    <source>
        <dbReference type="ARBA" id="ARBA00076746"/>
    </source>
</evidence>
<keyword evidence="5" id="KW-0539">Nucleus</keyword>
<dbReference type="Gene3D" id="3.40.630.30">
    <property type="match status" value="1"/>
</dbReference>
<evidence type="ECO:0000259" key="18">
    <source>
        <dbReference type="PROSITE" id="PS51186"/>
    </source>
</evidence>
<evidence type="ECO:0000256" key="5">
    <source>
        <dbReference type="ARBA" id="ARBA00023242"/>
    </source>
</evidence>
<comment type="catalytic activity">
    <reaction evidence="12">
        <text>N-terminal L-methionyl-L-tryptophyl-[protein] + acetyl-CoA = N-terminal N(alpha)-acetyl-L-methionyl-L-tryptophyl-[protein] + CoA + H(+)</text>
        <dbReference type="Rhea" id="RHEA:50560"/>
        <dbReference type="Rhea" id="RHEA-COMP:12724"/>
        <dbReference type="Rhea" id="RHEA-COMP:12725"/>
        <dbReference type="ChEBI" id="CHEBI:15378"/>
        <dbReference type="ChEBI" id="CHEBI:57287"/>
        <dbReference type="ChEBI" id="CHEBI:57288"/>
        <dbReference type="ChEBI" id="CHEBI:133386"/>
        <dbReference type="ChEBI" id="CHEBI:133387"/>
        <dbReference type="EC" id="2.3.1.256"/>
    </reaction>
</comment>
<dbReference type="PROSITE" id="PS51186">
    <property type="entry name" value="GNAT"/>
    <property type="match status" value="1"/>
</dbReference>
<dbReference type="GO" id="GO:0031417">
    <property type="term" value="C:NatC complex"/>
    <property type="evidence" value="ECO:0007669"/>
    <property type="project" value="TreeGrafter"/>
</dbReference>